<evidence type="ECO:0000313" key="2">
    <source>
        <dbReference type="EMBL" id="KGP92882.1"/>
    </source>
</evidence>
<evidence type="ECO:0000313" key="3">
    <source>
        <dbReference type="Proteomes" id="UP000030153"/>
    </source>
</evidence>
<dbReference type="STRING" id="1385513.N780_11070"/>
<keyword evidence="3" id="KW-1185">Reference proteome</keyword>
<dbReference type="InterPro" id="IPR046865">
    <property type="entry name" value="FapA_b_solenoid"/>
</dbReference>
<dbReference type="eggNOG" id="COG1315">
    <property type="taxonomic scope" value="Bacteria"/>
</dbReference>
<feature type="domain" description="Flagellar Assembly Protein A N-terminal region" evidence="1">
    <location>
        <begin position="8"/>
        <end position="175"/>
    </location>
</feature>
<dbReference type="PANTHER" id="PTHR38032:SF1">
    <property type="entry name" value="RNA-BINDING PROTEIN KHPB N-TERMINAL DOMAIN-CONTAINING PROTEIN"/>
    <property type="match status" value="1"/>
</dbReference>
<protein>
    <recommendedName>
        <fullName evidence="1">Flagellar Assembly Protein A N-terminal region domain-containing protein</fullName>
    </recommendedName>
</protein>
<proteinExistence type="predicted"/>
<reference evidence="2 3" key="1">
    <citation type="submission" date="2013-08" db="EMBL/GenBank/DDBJ databases">
        <title>Genome of Pontibacillus chungwhensis.</title>
        <authorList>
            <person name="Wang Q."/>
            <person name="Wang G."/>
        </authorList>
    </citation>
    <scope>NUCLEOTIDE SEQUENCE [LARGE SCALE GENOMIC DNA]</scope>
    <source>
        <strain evidence="2 3">BH030062</strain>
    </source>
</reference>
<dbReference type="EMBL" id="AVBG01000001">
    <property type="protein sequence ID" value="KGP92882.1"/>
    <property type="molecule type" value="Genomic_DNA"/>
</dbReference>
<name>A0A0A2UXA2_9BACI</name>
<comment type="caution">
    <text evidence="2">The sequence shown here is derived from an EMBL/GenBank/DDBJ whole genome shotgun (WGS) entry which is preliminary data.</text>
</comment>
<organism evidence="2 3">
    <name type="scientific">Pontibacillus chungwhensis BH030062</name>
    <dbReference type="NCBI Taxonomy" id="1385513"/>
    <lineage>
        <taxon>Bacteria</taxon>
        <taxon>Bacillati</taxon>
        <taxon>Bacillota</taxon>
        <taxon>Bacilli</taxon>
        <taxon>Bacillales</taxon>
        <taxon>Bacillaceae</taxon>
        <taxon>Pontibacillus</taxon>
    </lineage>
</organism>
<dbReference type="Pfam" id="PF03961">
    <property type="entry name" value="FapA"/>
    <property type="match status" value="1"/>
</dbReference>
<accession>A0A0A2UXA2</accession>
<sequence length="462" mass="50893">MENFSDYFTVQIDSDKMLATLSLKKEYHLELSFSKGDLIETLNSHNITWGLEEDNLEVIGSGAKEDQFPIVIAEGILPQDGADGKVQYEKELSRTFSYDEKVNFRDVIKIPSVHAGDALLTILEPTNGEAGKTVTGEDIPPKPGRAVLLRPGQNVEWKKIESRMYATSDGQLSVGDRSIHVYPLYEVHGDISMRTGNIDFVGSVVIRGNVPTGYTIKATGDVTIYGLLEGSTIEAGGSVYISEGIAGHGKGSVIAGVDIKCGYINQGKIEAGRDLFVENSVLHSDVIARKHIYCQKGNIIGGALSAGSSIEAKDIGNKMHTPTQIYVGSNKKLLETQQQLELEKEQLVDTLHKLSIIGDKLLLKQENSGLSSKERITLLRQRNSYEQTYTRLQIVQNELAALVPDYEDGDQAYLMTHGTLFAYVTIAFGKYQRRESRNYTKARATFKDGEVSIQSMEGQSQS</sequence>
<dbReference type="PANTHER" id="PTHR38032">
    <property type="entry name" value="POLYMERASE-RELATED"/>
    <property type="match status" value="1"/>
</dbReference>
<dbReference type="Proteomes" id="UP000030153">
    <property type="component" value="Unassembled WGS sequence"/>
</dbReference>
<gene>
    <name evidence="2" type="ORF">N780_11070</name>
</gene>
<dbReference type="Pfam" id="PF20250">
    <property type="entry name" value="FapA_N"/>
    <property type="match status" value="1"/>
</dbReference>
<dbReference type="AlphaFoldDB" id="A0A0A2UXA2"/>
<dbReference type="InterPro" id="IPR046866">
    <property type="entry name" value="FapA_N"/>
</dbReference>
<evidence type="ECO:0000259" key="1">
    <source>
        <dbReference type="Pfam" id="PF20250"/>
    </source>
</evidence>
<dbReference type="InterPro" id="IPR005646">
    <property type="entry name" value="FapA"/>
</dbReference>